<organism evidence="1 2">
    <name type="scientific">Phaseolus angularis</name>
    <name type="common">Azuki bean</name>
    <name type="synonym">Vigna angularis</name>
    <dbReference type="NCBI Taxonomy" id="3914"/>
    <lineage>
        <taxon>Eukaryota</taxon>
        <taxon>Viridiplantae</taxon>
        <taxon>Streptophyta</taxon>
        <taxon>Embryophyta</taxon>
        <taxon>Tracheophyta</taxon>
        <taxon>Spermatophyta</taxon>
        <taxon>Magnoliopsida</taxon>
        <taxon>eudicotyledons</taxon>
        <taxon>Gunneridae</taxon>
        <taxon>Pentapetalae</taxon>
        <taxon>rosids</taxon>
        <taxon>fabids</taxon>
        <taxon>Fabales</taxon>
        <taxon>Fabaceae</taxon>
        <taxon>Papilionoideae</taxon>
        <taxon>50 kb inversion clade</taxon>
        <taxon>NPAAA clade</taxon>
        <taxon>indigoferoid/millettioid clade</taxon>
        <taxon>Phaseoleae</taxon>
        <taxon>Vigna</taxon>
    </lineage>
</organism>
<name>A0A0L9U5K9_PHAAN</name>
<protein>
    <submittedName>
        <fullName evidence="1">Uncharacterized protein</fullName>
    </submittedName>
</protein>
<dbReference type="Gramene" id="KOM37714">
    <property type="protein sequence ID" value="KOM37714"/>
    <property type="gene ID" value="LR48_Vigan03g109600"/>
</dbReference>
<gene>
    <name evidence="1" type="ORF">LR48_Vigan03g109600</name>
</gene>
<evidence type="ECO:0000313" key="2">
    <source>
        <dbReference type="Proteomes" id="UP000053144"/>
    </source>
</evidence>
<dbReference type="AlphaFoldDB" id="A0A0L9U5K9"/>
<dbReference type="EMBL" id="CM003373">
    <property type="protein sequence ID" value="KOM37714.1"/>
    <property type="molecule type" value="Genomic_DNA"/>
</dbReference>
<proteinExistence type="predicted"/>
<accession>A0A0L9U5K9</accession>
<reference evidence="2" key="1">
    <citation type="journal article" date="2015" name="Proc. Natl. Acad. Sci. U.S.A.">
        <title>Genome sequencing of adzuki bean (Vigna angularis) provides insight into high starch and low fat accumulation and domestication.</title>
        <authorList>
            <person name="Yang K."/>
            <person name="Tian Z."/>
            <person name="Chen C."/>
            <person name="Luo L."/>
            <person name="Zhao B."/>
            <person name="Wang Z."/>
            <person name="Yu L."/>
            <person name="Li Y."/>
            <person name="Sun Y."/>
            <person name="Li W."/>
            <person name="Chen Y."/>
            <person name="Li Y."/>
            <person name="Zhang Y."/>
            <person name="Ai D."/>
            <person name="Zhao J."/>
            <person name="Shang C."/>
            <person name="Ma Y."/>
            <person name="Wu B."/>
            <person name="Wang M."/>
            <person name="Gao L."/>
            <person name="Sun D."/>
            <person name="Zhang P."/>
            <person name="Guo F."/>
            <person name="Wang W."/>
            <person name="Li Y."/>
            <person name="Wang J."/>
            <person name="Varshney R.K."/>
            <person name="Wang J."/>
            <person name="Ling H.Q."/>
            <person name="Wan P."/>
        </authorList>
    </citation>
    <scope>NUCLEOTIDE SEQUENCE</scope>
    <source>
        <strain evidence="2">cv. Jingnong 6</strain>
    </source>
</reference>
<evidence type="ECO:0000313" key="1">
    <source>
        <dbReference type="EMBL" id="KOM37714.1"/>
    </source>
</evidence>
<dbReference type="Proteomes" id="UP000053144">
    <property type="component" value="Chromosome 3"/>
</dbReference>
<sequence length="97" mass="11367">MTSSSSSRRKWKVAQIARNANPIGWISDEDIRGKLFSLWKMKTVVSHRYLKLLIKEVWIGIVIFQPIRKEGFLFQIWIGHQGLIGFTMIKNDDHQQV</sequence>